<reference evidence="2" key="1">
    <citation type="submission" date="2021-05" db="EMBL/GenBank/DDBJ databases">
        <authorList>
            <person name="Pietrasiak N."/>
            <person name="Ward R."/>
            <person name="Stajich J.E."/>
            <person name="Kurbessoian T."/>
        </authorList>
    </citation>
    <scope>NUCLEOTIDE SEQUENCE</scope>
    <source>
        <strain evidence="2">GSE-NOS-MK-12-04C</strain>
    </source>
</reference>
<comment type="caution">
    <text evidence="2">The sequence shown here is derived from an EMBL/GenBank/DDBJ whole genome shotgun (WGS) entry which is preliminary data.</text>
</comment>
<dbReference type="Proteomes" id="UP000729701">
    <property type="component" value="Unassembled WGS sequence"/>
</dbReference>
<evidence type="ECO:0000313" key="3">
    <source>
        <dbReference type="Proteomes" id="UP000729701"/>
    </source>
</evidence>
<protein>
    <submittedName>
        <fullName evidence="2">Uncharacterized protein</fullName>
    </submittedName>
</protein>
<organism evidence="2 3">
    <name type="scientific">Cyanomargarita calcarea GSE-NOS-MK-12-04C</name>
    <dbReference type="NCBI Taxonomy" id="2839659"/>
    <lineage>
        <taxon>Bacteria</taxon>
        <taxon>Bacillati</taxon>
        <taxon>Cyanobacteriota</taxon>
        <taxon>Cyanophyceae</taxon>
        <taxon>Nostocales</taxon>
        <taxon>Cyanomargaritaceae</taxon>
        <taxon>Cyanomargarita</taxon>
    </lineage>
</organism>
<proteinExistence type="predicted"/>
<reference evidence="2" key="2">
    <citation type="journal article" date="2022" name="Microbiol. Resour. Announc.">
        <title>Metagenome Sequencing to Explore Phylogenomics of Terrestrial Cyanobacteria.</title>
        <authorList>
            <person name="Ward R.D."/>
            <person name="Stajich J.E."/>
            <person name="Johansen J.R."/>
            <person name="Huntemann M."/>
            <person name="Clum A."/>
            <person name="Foster B."/>
            <person name="Foster B."/>
            <person name="Roux S."/>
            <person name="Palaniappan K."/>
            <person name="Varghese N."/>
            <person name="Mukherjee S."/>
            <person name="Reddy T.B.K."/>
            <person name="Daum C."/>
            <person name="Copeland A."/>
            <person name="Chen I.A."/>
            <person name="Ivanova N.N."/>
            <person name="Kyrpides N.C."/>
            <person name="Shapiro N."/>
            <person name="Eloe-Fadrosh E.A."/>
            <person name="Pietrasiak N."/>
        </authorList>
    </citation>
    <scope>NUCLEOTIDE SEQUENCE</scope>
    <source>
        <strain evidence="2">GSE-NOS-MK-12-04C</strain>
    </source>
</reference>
<evidence type="ECO:0000256" key="1">
    <source>
        <dbReference type="SAM" id="MobiDB-lite"/>
    </source>
</evidence>
<feature type="compositionally biased region" description="Pro residues" evidence="1">
    <location>
        <begin position="102"/>
        <end position="116"/>
    </location>
</feature>
<gene>
    <name evidence="2" type="ORF">KME60_03205</name>
</gene>
<name>A0A951UQJ5_9CYAN</name>
<dbReference type="AlphaFoldDB" id="A0A951UQJ5"/>
<dbReference type="EMBL" id="JAHHGZ010000003">
    <property type="protein sequence ID" value="MBW4666463.1"/>
    <property type="molecule type" value="Genomic_DNA"/>
</dbReference>
<accession>A0A951UQJ5</accession>
<feature type="region of interest" description="Disordered" evidence="1">
    <location>
        <begin position="96"/>
        <end position="137"/>
    </location>
</feature>
<evidence type="ECO:0000313" key="2">
    <source>
        <dbReference type="EMBL" id="MBW4666463.1"/>
    </source>
</evidence>
<sequence>MSKKQKTLKQEVSELKEYIMATFPELLRAIQGNGLAIASVLDAVKEESEEIKKALEDAAAGAASPEQLQDAIASLNLQTEQIGKAKDAVQQLIPTVKSPTEPGEPLPTPVPPPDSPGPIVIETAPNTGLPGTVNIDI</sequence>